<name>A0A7W5FNZ5_9BACL</name>
<dbReference type="PANTHER" id="PTHR30087:SF1">
    <property type="entry name" value="HYPOTHETICAL CYTOSOLIC PROTEIN"/>
    <property type="match status" value="1"/>
</dbReference>
<accession>A0A7W5FNZ5</accession>
<dbReference type="InterPro" id="IPR007553">
    <property type="entry name" value="2-thiour_desulf"/>
</dbReference>
<dbReference type="Pfam" id="PF04463">
    <property type="entry name" value="2-thiour_desulf"/>
    <property type="match status" value="1"/>
</dbReference>
<dbReference type="AlphaFoldDB" id="A0A7W5FNZ5"/>
<dbReference type="PANTHER" id="PTHR30087">
    <property type="entry name" value="INNER MEMBRANE PROTEIN"/>
    <property type="match status" value="1"/>
</dbReference>
<organism evidence="1 2">
    <name type="scientific">Paenibacillus phyllosphaerae</name>
    <dbReference type="NCBI Taxonomy" id="274593"/>
    <lineage>
        <taxon>Bacteria</taxon>
        <taxon>Bacillati</taxon>
        <taxon>Bacillota</taxon>
        <taxon>Bacilli</taxon>
        <taxon>Bacillales</taxon>
        <taxon>Paenibacillaceae</taxon>
        <taxon>Paenibacillus</taxon>
    </lineage>
</organism>
<sequence length="155" mass="16164">MMLVSSCLAGLAVRYNGTDCLDETIAKLLETKQAVTVCPELLGGLAIPREPAEIQGGDGYAVLDGRASVVTSSGEDVTEQFVLGANLALRHAREVGATVVVLKANSPSCGSGMIYDGTFRGRRIAGHGVTAALLQRSGIRVISELELADYLSGIE</sequence>
<proteinExistence type="predicted"/>
<evidence type="ECO:0000313" key="2">
    <source>
        <dbReference type="Proteomes" id="UP000570361"/>
    </source>
</evidence>
<protein>
    <submittedName>
        <fullName evidence="1">Uncharacterized protein YbbK (DUF523 family)</fullName>
    </submittedName>
</protein>
<gene>
    <name evidence="1" type="ORF">FHS18_003888</name>
</gene>
<keyword evidence="2" id="KW-1185">Reference proteome</keyword>
<dbReference type="EMBL" id="JACHXK010000009">
    <property type="protein sequence ID" value="MBB3111820.1"/>
    <property type="molecule type" value="Genomic_DNA"/>
</dbReference>
<evidence type="ECO:0000313" key="1">
    <source>
        <dbReference type="EMBL" id="MBB3111820.1"/>
    </source>
</evidence>
<dbReference type="RefSeq" id="WP_183601680.1">
    <property type="nucleotide sequence ID" value="NZ_JACHXK010000009.1"/>
</dbReference>
<dbReference type="Proteomes" id="UP000570361">
    <property type="component" value="Unassembled WGS sequence"/>
</dbReference>
<comment type="caution">
    <text evidence="1">The sequence shown here is derived from an EMBL/GenBank/DDBJ whole genome shotgun (WGS) entry which is preliminary data.</text>
</comment>
<reference evidence="1 2" key="1">
    <citation type="submission" date="2020-08" db="EMBL/GenBank/DDBJ databases">
        <title>Genomic Encyclopedia of Type Strains, Phase III (KMG-III): the genomes of soil and plant-associated and newly described type strains.</title>
        <authorList>
            <person name="Whitman W."/>
        </authorList>
    </citation>
    <scope>NUCLEOTIDE SEQUENCE [LARGE SCALE GENOMIC DNA]</scope>
    <source>
        <strain evidence="1 2">CECT 5862</strain>
    </source>
</reference>